<dbReference type="AlphaFoldDB" id="A0A1A9WWN0"/>
<feature type="transmembrane region" description="Helical" evidence="1">
    <location>
        <begin position="123"/>
        <end position="146"/>
    </location>
</feature>
<protein>
    <submittedName>
        <fullName evidence="2">Uncharacterized protein</fullName>
    </submittedName>
</protein>
<dbReference type="EnsemblMetazoa" id="GBRI035139-RA">
    <property type="protein sequence ID" value="GBRI035139-PA"/>
    <property type="gene ID" value="GBRI035139"/>
</dbReference>
<proteinExistence type="predicted"/>
<sequence length="148" mass="16332">MTLTNIDLMPTDKNFNWHNTTHFYDDCLDSITMYDTMVYVSREYEMNGLSKRQSESQSILRFKQIYAIDSLKMGSFGLIFCYRRTIIALAIIFAIGIVAIIATTATAATIVTTAITLTTATTATTATIATIAPITTKAIVAVAVLYSY</sequence>
<accession>A0A1A9WWN0</accession>
<feature type="transmembrane region" description="Helical" evidence="1">
    <location>
        <begin position="86"/>
        <end position="111"/>
    </location>
</feature>
<reference evidence="3" key="1">
    <citation type="submission" date="2014-03" db="EMBL/GenBank/DDBJ databases">
        <authorList>
            <person name="Aksoy S."/>
            <person name="Warren W."/>
            <person name="Wilson R.K."/>
        </authorList>
    </citation>
    <scope>NUCLEOTIDE SEQUENCE [LARGE SCALE GENOMIC DNA]</scope>
    <source>
        <strain evidence="3">IAEA</strain>
    </source>
</reference>
<keyword evidence="1" id="KW-0472">Membrane</keyword>
<evidence type="ECO:0000313" key="2">
    <source>
        <dbReference type="EnsemblMetazoa" id="GBRI035139-PA"/>
    </source>
</evidence>
<evidence type="ECO:0000313" key="3">
    <source>
        <dbReference type="Proteomes" id="UP000091820"/>
    </source>
</evidence>
<evidence type="ECO:0000256" key="1">
    <source>
        <dbReference type="SAM" id="Phobius"/>
    </source>
</evidence>
<dbReference type="VEuPathDB" id="VectorBase:GBRI035139"/>
<reference evidence="2" key="2">
    <citation type="submission" date="2020-05" db="UniProtKB">
        <authorList>
            <consortium name="EnsemblMetazoa"/>
        </authorList>
    </citation>
    <scope>IDENTIFICATION</scope>
    <source>
        <strain evidence="2">IAEA</strain>
    </source>
</reference>
<organism evidence="2 3">
    <name type="scientific">Glossina brevipalpis</name>
    <dbReference type="NCBI Taxonomy" id="37001"/>
    <lineage>
        <taxon>Eukaryota</taxon>
        <taxon>Metazoa</taxon>
        <taxon>Ecdysozoa</taxon>
        <taxon>Arthropoda</taxon>
        <taxon>Hexapoda</taxon>
        <taxon>Insecta</taxon>
        <taxon>Pterygota</taxon>
        <taxon>Neoptera</taxon>
        <taxon>Endopterygota</taxon>
        <taxon>Diptera</taxon>
        <taxon>Brachycera</taxon>
        <taxon>Muscomorpha</taxon>
        <taxon>Hippoboscoidea</taxon>
        <taxon>Glossinidae</taxon>
        <taxon>Glossina</taxon>
    </lineage>
</organism>
<dbReference type="Proteomes" id="UP000091820">
    <property type="component" value="Unassembled WGS sequence"/>
</dbReference>
<keyword evidence="1" id="KW-1133">Transmembrane helix</keyword>
<keyword evidence="1" id="KW-0812">Transmembrane</keyword>
<keyword evidence="3" id="KW-1185">Reference proteome</keyword>
<name>A0A1A9WWN0_9MUSC</name>